<dbReference type="GO" id="GO:0008320">
    <property type="term" value="F:protein transmembrane transporter activity"/>
    <property type="evidence" value="ECO:0007669"/>
    <property type="project" value="TreeGrafter"/>
</dbReference>
<reference evidence="12" key="1">
    <citation type="submission" date="2022-12" db="EMBL/GenBank/DDBJ databases">
        <title>Chromosome-level genome assembly of the bean flower thrips Megalurothrips usitatus.</title>
        <authorList>
            <person name="Ma L."/>
            <person name="Liu Q."/>
            <person name="Li H."/>
            <person name="Cai W."/>
        </authorList>
    </citation>
    <scope>NUCLEOTIDE SEQUENCE</scope>
    <source>
        <strain evidence="12">Cailab_2022a</strain>
    </source>
</reference>
<keyword evidence="2" id="KW-0812">Transmembrane</keyword>
<dbReference type="Gene3D" id="1.25.40.10">
    <property type="entry name" value="Tetratricopeptide repeat domain"/>
    <property type="match status" value="2"/>
</dbReference>
<evidence type="ECO:0000256" key="7">
    <source>
        <dbReference type="ARBA" id="ARBA00023128"/>
    </source>
</evidence>
<comment type="caution">
    <text evidence="12">The sequence shown here is derived from an EMBL/GenBank/DDBJ whole genome shotgun (WGS) entry which is preliminary data.</text>
</comment>
<dbReference type="Pfam" id="PF13432">
    <property type="entry name" value="TPR_16"/>
    <property type="match status" value="1"/>
</dbReference>
<dbReference type="GO" id="GO:0030150">
    <property type="term" value="P:protein import into mitochondrial matrix"/>
    <property type="evidence" value="ECO:0007669"/>
    <property type="project" value="TreeGrafter"/>
</dbReference>
<keyword evidence="8" id="KW-0472">Membrane</keyword>
<dbReference type="Proteomes" id="UP001075354">
    <property type="component" value="Chromosome 6"/>
</dbReference>
<dbReference type="AlphaFoldDB" id="A0AAV7XNC2"/>
<feature type="repeat" description="TPR" evidence="10">
    <location>
        <begin position="735"/>
        <end position="768"/>
    </location>
</feature>
<evidence type="ECO:0000256" key="5">
    <source>
        <dbReference type="ARBA" id="ARBA00022803"/>
    </source>
</evidence>
<evidence type="ECO:0000256" key="8">
    <source>
        <dbReference type="ARBA" id="ARBA00023136"/>
    </source>
</evidence>
<evidence type="ECO:0000313" key="13">
    <source>
        <dbReference type="Proteomes" id="UP001075354"/>
    </source>
</evidence>
<name>A0AAV7XNC2_9NEOP</name>
<accession>A0AAV7XNC2</accession>
<evidence type="ECO:0000313" key="12">
    <source>
        <dbReference type="EMBL" id="KAJ1526759.1"/>
    </source>
</evidence>
<dbReference type="EMBL" id="JAPTSV010000006">
    <property type="protein sequence ID" value="KAJ1526759.1"/>
    <property type="molecule type" value="Genomic_DNA"/>
</dbReference>
<keyword evidence="4" id="KW-1000">Mitochondrion outer membrane</keyword>
<keyword evidence="7" id="KW-0496">Mitochondrion</keyword>
<dbReference type="PROSITE" id="PS50293">
    <property type="entry name" value="TPR_REGION"/>
    <property type="match status" value="1"/>
</dbReference>
<evidence type="ECO:0008006" key="14">
    <source>
        <dbReference type="Google" id="ProtNLM"/>
    </source>
</evidence>
<keyword evidence="6" id="KW-1133">Transmembrane helix</keyword>
<keyword evidence="3" id="KW-0677">Repeat</keyword>
<feature type="region of interest" description="Disordered" evidence="11">
    <location>
        <begin position="264"/>
        <end position="291"/>
    </location>
</feature>
<dbReference type="InterPro" id="IPR019734">
    <property type="entry name" value="TPR_rpt"/>
</dbReference>
<evidence type="ECO:0000256" key="6">
    <source>
        <dbReference type="ARBA" id="ARBA00022989"/>
    </source>
</evidence>
<evidence type="ECO:0000256" key="9">
    <source>
        <dbReference type="ARBA" id="ARBA00038030"/>
    </source>
</evidence>
<organism evidence="12 13">
    <name type="scientific">Megalurothrips usitatus</name>
    <name type="common">bean blossom thrips</name>
    <dbReference type="NCBI Taxonomy" id="439358"/>
    <lineage>
        <taxon>Eukaryota</taxon>
        <taxon>Metazoa</taxon>
        <taxon>Ecdysozoa</taxon>
        <taxon>Arthropoda</taxon>
        <taxon>Hexapoda</taxon>
        <taxon>Insecta</taxon>
        <taxon>Pterygota</taxon>
        <taxon>Neoptera</taxon>
        <taxon>Paraneoptera</taxon>
        <taxon>Thysanoptera</taxon>
        <taxon>Terebrantia</taxon>
        <taxon>Thripoidea</taxon>
        <taxon>Thripidae</taxon>
        <taxon>Megalurothrips</taxon>
    </lineage>
</organism>
<sequence>MLPHDEPRLIQDEHGAFEEAEKAVGYEARPVTQAIETMCIENITPHPQAQDITMLPHDEPRLIQDEHGAFEEAEKAVGYKARSVTQAIETMCIENITPHPQAQDITMLPHDEPRLIQDEHGAFEEAEKAVGYKARPVTQAIETMCIENITPHPQAQDITMLPHDEPQLIQDEHGAFEEAEKAVGYKARPVTQAIETMCIENITPHPQAQDITMLPHDEPRLIQDEHGAFEEAEKAVGYRAQFGAPLAVAGVSYWYYRRSGKIRARGVSGSPSHLNPTSKTPSVDGPEPNSLESVEGMIANEKDPLKKAQLYKNEGNKFFKAGKYDDAISMYTKAIESCPDTESSDVFYQNRAAAYEQLRNYPKVIEDCSVALAQNPKYTKALHRRSKALEQTGDLAQCLEDVTAVCILEGFQNQSSIVQADRVLKALGRQHAKEALQNRKPQMPSKYFIRTFLSSFSEDPIQKLIKSEYPPERIQTEDLSSKKGFEKAKHAFAVGDYDQIVAACTEEIDSVEADGGSAMAALLLRGTFYLWLGEMKSSLADLEAVIENEMAEKKLRANALIKRASLHVQMDDPNRSFEDFDKAAVLDPENSDVYHHRGQMNLLLEKAEEAKKDFARAVELNPTFPVAYVQKCYIDYRFNSEANSSAAFRTAKKSFEEAIQKFPDCTECYMLYAQVLTDKGEFEEADKCYEKAMKLDSANATLMVHRGLLQLQWRNDIEKALKLIEEAIRTDSKCEFAYETLGTIEVQRGNLKRAIELFDKAIPLSKTEFEMSHLYALRDAAVAQEKEVSLRSVLTALH</sequence>
<dbReference type="GO" id="GO:0030943">
    <property type="term" value="F:mitochondrion targeting sequence binding"/>
    <property type="evidence" value="ECO:0007669"/>
    <property type="project" value="TreeGrafter"/>
</dbReference>
<feature type="repeat" description="TPR" evidence="10">
    <location>
        <begin position="557"/>
        <end position="590"/>
    </location>
</feature>
<dbReference type="GO" id="GO:0045039">
    <property type="term" value="P:protein insertion into mitochondrial inner membrane"/>
    <property type="evidence" value="ECO:0007669"/>
    <property type="project" value="TreeGrafter"/>
</dbReference>
<evidence type="ECO:0000256" key="1">
    <source>
        <dbReference type="ARBA" id="ARBA00004572"/>
    </source>
</evidence>
<keyword evidence="5 10" id="KW-0802">TPR repeat</keyword>
<proteinExistence type="inferred from homology"/>
<protein>
    <recommendedName>
        <fullName evidence="14">Mitochondrial import receptor subunit TOM70</fullName>
    </recommendedName>
</protein>
<dbReference type="SMART" id="SM00028">
    <property type="entry name" value="TPR"/>
    <property type="match status" value="9"/>
</dbReference>
<evidence type="ECO:0000256" key="4">
    <source>
        <dbReference type="ARBA" id="ARBA00022787"/>
    </source>
</evidence>
<dbReference type="InterPro" id="IPR011990">
    <property type="entry name" value="TPR-like_helical_dom_sf"/>
</dbReference>
<comment type="subcellular location">
    <subcellularLocation>
        <location evidence="1">Mitochondrion outer membrane</location>
        <topology evidence="1">Single-pass membrane protein</topology>
    </subcellularLocation>
</comment>
<feature type="repeat" description="TPR" evidence="10">
    <location>
        <begin position="666"/>
        <end position="699"/>
    </location>
</feature>
<evidence type="ECO:0000256" key="2">
    <source>
        <dbReference type="ARBA" id="ARBA00022692"/>
    </source>
</evidence>
<dbReference type="PROSITE" id="PS50005">
    <property type="entry name" value="TPR"/>
    <property type="match status" value="5"/>
</dbReference>
<feature type="compositionally biased region" description="Polar residues" evidence="11">
    <location>
        <begin position="269"/>
        <end position="281"/>
    </location>
</feature>
<feature type="repeat" description="TPR" evidence="10">
    <location>
        <begin position="591"/>
        <end position="624"/>
    </location>
</feature>
<evidence type="ECO:0000256" key="3">
    <source>
        <dbReference type="ARBA" id="ARBA00022737"/>
    </source>
</evidence>
<evidence type="ECO:0000256" key="10">
    <source>
        <dbReference type="PROSITE-ProRule" id="PRU00339"/>
    </source>
</evidence>
<dbReference type="Pfam" id="PF13181">
    <property type="entry name" value="TPR_8"/>
    <property type="match status" value="2"/>
</dbReference>
<keyword evidence="13" id="KW-1185">Reference proteome</keyword>
<gene>
    <name evidence="12" type="ORF">ONE63_008335</name>
</gene>
<dbReference type="PANTHER" id="PTHR46208">
    <property type="entry name" value="MITOCHONDRIAL IMPORT RECEPTOR SUBUNIT TOM70"/>
    <property type="match status" value="1"/>
</dbReference>
<dbReference type="PANTHER" id="PTHR46208:SF1">
    <property type="entry name" value="MITOCHONDRIAL IMPORT RECEPTOR SUBUNIT TOM70"/>
    <property type="match status" value="1"/>
</dbReference>
<comment type="similarity">
    <text evidence="9">Belongs to the Tom70 family.</text>
</comment>
<evidence type="ECO:0000256" key="11">
    <source>
        <dbReference type="SAM" id="MobiDB-lite"/>
    </source>
</evidence>
<dbReference type="GO" id="GO:0005741">
    <property type="term" value="C:mitochondrial outer membrane"/>
    <property type="evidence" value="ECO:0007669"/>
    <property type="project" value="UniProtKB-SubCell"/>
</dbReference>
<dbReference type="SUPFAM" id="SSF48452">
    <property type="entry name" value="TPR-like"/>
    <property type="match status" value="2"/>
</dbReference>
<feature type="repeat" description="TPR" evidence="10">
    <location>
        <begin position="308"/>
        <end position="341"/>
    </location>
</feature>